<dbReference type="Proteomes" id="UP001153712">
    <property type="component" value="Chromosome 9"/>
</dbReference>
<sequence length="70" mass="8259">MWFEILPSFLIISTVLAVPHFGAQVGNWLFIGKRFRRNLLEREDRFHYMRDIRLTGSCYVPSGIDCIPEE</sequence>
<dbReference type="EMBL" id="OU900102">
    <property type="protein sequence ID" value="CAG9865186.1"/>
    <property type="molecule type" value="Genomic_DNA"/>
</dbReference>
<gene>
    <name evidence="3" type="ORF">PHYEVI_LOCUS11429</name>
</gene>
<keyword evidence="1" id="KW-0472">Membrane</keyword>
<proteinExistence type="predicted"/>
<evidence type="ECO:0000313" key="4">
    <source>
        <dbReference type="Proteomes" id="UP001153712"/>
    </source>
</evidence>
<organism evidence="3 4">
    <name type="scientific">Phyllotreta striolata</name>
    <name type="common">Striped flea beetle</name>
    <name type="synonym">Crioceris striolata</name>
    <dbReference type="NCBI Taxonomy" id="444603"/>
    <lineage>
        <taxon>Eukaryota</taxon>
        <taxon>Metazoa</taxon>
        <taxon>Ecdysozoa</taxon>
        <taxon>Arthropoda</taxon>
        <taxon>Hexapoda</taxon>
        <taxon>Insecta</taxon>
        <taxon>Pterygota</taxon>
        <taxon>Neoptera</taxon>
        <taxon>Endopterygota</taxon>
        <taxon>Coleoptera</taxon>
        <taxon>Polyphaga</taxon>
        <taxon>Cucujiformia</taxon>
        <taxon>Chrysomeloidea</taxon>
        <taxon>Chrysomelidae</taxon>
        <taxon>Galerucinae</taxon>
        <taxon>Alticini</taxon>
        <taxon>Phyllotreta</taxon>
    </lineage>
</organism>
<evidence type="ECO:0000256" key="2">
    <source>
        <dbReference type="SAM" id="SignalP"/>
    </source>
</evidence>
<accession>A0A9N9TY76</accession>
<protein>
    <recommendedName>
        <fullName evidence="5">NADH dehydrogenase [ubiquinone] 1 alpha subcomplex subunit 1</fullName>
    </recommendedName>
</protein>
<reference evidence="3" key="1">
    <citation type="submission" date="2022-01" db="EMBL/GenBank/DDBJ databases">
        <authorList>
            <person name="King R."/>
        </authorList>
    </citation>
    <scope>NUCLEOTIDE SEQUENCE</scope>
</reference>
<keyword evidence="1" id="KW-1133">Transmembrane helix</keyword>
<evidence type="ECO:0000256" key="1">
    <source>
        <dbReference type="SAM" id="Phobius"/>
    </source>
</evidence>
<evidence type="ECO:0008006" key="5">
    <source>
        <dbReference type="Google" id="ProtNLM"/>
    </source>
</evidence>
<feature type="chain" id="PRO_5040363717" description="NADH dehydrogenase [ubiquinone] 1 alpha subcomplex subunit 1" evidence="2">
    <location>
        <begin position="18"/>
        <end position="70"/>
    </location>
</feature>
<evidence type="ECO:0000313" key="3">
    <source>
        <dbReference type="EMBL" id="CAG9865186.1"/>
    </source>
</evidence>
<feature type="transmembrane region" description="Helical" evidence="1">
    <location>
        <begin position="6"/>
        <end position="30"/>
    </location>
</feature>
<dbReference type="InterPro" id="IPR017384">
    <property type="entry name" value="NADH_Ub_cplx-1_asu_su-1"/>
</dbReference>
<keyword evidence="4" id="KW-1185">Reference proteome</keyword>
<dbReference type="Pfam" id="PF15879">
    <property type="entry name" value="MWFE"/>
    <property type="match status" value="1"/>
</dbReference>
<name>A0A9N9TY76_PHYSR</name>
<feature type="signal peptide" evidence="2">
    <location>
        <begin position="1"/>
        <end position="17"/>
    </location>
</feature>
<dbReference type="OrthoDB" id="1920692at2759"/>
<dbReference type="AlphaFoldDB" id="A0A9N9TY76"/>
<keyword evidence="2" id="KW-0732">Signal</keyword>
<keyword evidence="1" id="KW-0812">Transmembrane</keyword>